<dbReference type="Gene3D" id="2.60.40.10">
    <property type="entry name" value="Immunoglobulins"/>
    <property type="match status" value="2"/>
</dbReference>
<dbReference type="GO" id="GO:0004567">
    <property type="term" value="F:beta-mannosidase activity"/>
    <property type="evidence" value="ECO:0007669"/>
    <property type="project" value="UniProtKB-EC"/>
</dbReference>
<evidence type="ECO:0000313" key="7">
    <source>
        <dbReference type="Proteomes" id="UP000234778"/>
    </source>
</evidence>
<dbReference type="GO" id="GO:0006516">
    <property type="term" value="P:glycoprotein catabolic process"/>
    <property type="evidence" value="ECO:0007669"/>
    <property type="project" value="TreeGrafter"/>
</dbReference>
<dbReference type="SUPFAM" id="SSF49785">
    <property type="entry name" value="Galactose-binding domain-like"/>
    <property type="match status" value="1"/>
</dbReference>
<comment type="caution">
    <text evidence="6">The sequence shown here is derived from an EMBL/GenBank/DDBJ whole genome shotgun (WGS) entry which is preliminary data.</text>
</comment>
<dbReference type="EC" id="3.2.1.25" evidence="2"/>
<keyword evidence="4" id="KW-0326">Glycosidase</keyword>
<name>A0A2I1KR95_9ACTO</name>
<dbReference type="Pfam" id="PF22666">
    <property type="entry name" value="Glyco_hydro_2_N2"/>
    <property type="match status" value="1"/>
</dbReference>
<dbReference type="AlphaFoldDB" id="A0A2I1KR95"/>
<proteinExistence type="predicted"/>
<dbReference type="Gene3D" id="3.20.20.80">
    <property type="entry name" value="Glycosidases"/>
    <property type="match status" value="1"/>
</dbReference>
<evidence type="ECO:0000256" key="4">
    <source>
        <dbReference type="ARBA" id="ARBA00023295"/>
    </source>
</evidence>
<dbReference type="PANTHER" id="PTHR43730">
    <property type="entry name" value="BETA-MANNOSIDASE"/>
    <property type="match status" value="1"/>
</dbReference>
<dbReference type="RefSeq" id="WP_034236711.1">
    <property type="nucleotide sequence ID" value="NZ_CP136961.1"/>
</dbReference>
<protein>
    <recommendedName>
        <fullName evidence="2">beta-mannosidase</fullName>
        <ecNumber evidence="2">3.2.1.25</ecNumber>
    </recommendedName>
</protein>
<dbReference type="PANTHER" id="PTHR43730:SF1">
    <property type="entry name" value="BETA-MANNOSIDASE"/>
    <property type="match status" value="1"/>
</dbReference>
<evidence type="ECO:0000256" key="3">
    <source>
        <dbReference type="ARBA" id="ARBA00022801"/>
    </source>
</evidence>
<reference evidence="6 7" key="1">
    <citation type="submission" date="2017-12" db="EMBL/GenBank/DDBJ databases">
        <title>Phylogenetic diversity of female urinary microbiome.</title>
        <authorList>
            <person name="Thomas-White K."/>
            <person name="Wolfe A.J."/>
        </authorList>
    </citation>
    <scope>NUCLEOTIDE SEQUENCE [LARGE SCALE GENOMIC DNA]</scope>
    <source>
        <strain evidence="6 7">UMB0319</strain>
    </source>
</reference>
<evidence type="ECO:0000256" key="1">
    <source>
        <dbReference type="ARBA" id="ARBA00000829"/>
    </source>
</evidence>
<gene>
    <name evidence="6" type="ORF">CYJ26_09290</name>
</gene>
<dbReference type="FunFam" id="3.20.20.80:FF:000050">
    <property type="entry name" value="Beta-mannosidase B"/>
    <property type="match status" value="1"/>
</dbReference>
<dbReference type="Gene3D" id="2.60.120.260">
    <property type="entry name" value="Galactose-binding domain-like"/>
    <property type="match status" value="1"/>
</dbReference>
<evidence type="ECO:0000256" key="2">
    <source>
        <dbReference type="ARBA" id="ARBA00012754"/>
    </source>
</evidence>
<dbReference type="InterPro" id="IPR036156">
    <property type="entry name" value="Beta-gal/glucu_dom_sf"/>
</dbReference>
<dbReference type="InterPro" id="IPR050887">
    <property type="entry name" value="Beta-mannosidase_GH2"/>
</dbReference>
<dbReference type="Proteomes" id="UP000234778">
    <property type="component" value="Unassembled WGS sequence"/>
</dbReference>
<dbReference type="InterPro" id="IPR054593">
    <property type="entry name" value="Beta-mannosidase-like_N2"/>
</dbReference>
<evidence type="ECO:0000313" key="6">
    <source>
        <dbReference type="EMBL" id="PKY98118.1"/>
    </source>
</evidence>
<dbReference type="SUPFAM" id="SSF51445">
    <property type="entry name" value="(Trans)glycosidases"/>
    <property type="match status" value="1"/>
</dbReference>
<keyword evidence="3" id="KW-0378">Hydrolase</keyword>
<dbReference type="GO" id="GO:0005975">
    <property type="term" value="P:carbohydrate metabolic process"/>
    <property type="evidence" value="ECO:0007669"/>
    <property type="project" value="UniProtKB-ARBA"/>
</dbReference>
<dbReference type="SUPFAM" id="SSF49303">
    <property type="entry name" value="beta-Galactosidase/glucuronidase domain"/>
    <property type="match status" value="2"/>
</dbReference>
<dbReference type="InterPro" id="IPR017853">
    <property type="entry name" value="GH"/>
</dbReference>
<dbReference type="GeneID" id="81709126"/>
<dbReference type="EMBL" id="PKHA01000011">
    <property type="protein sequence ID" value="PKY98118.1"/>
    <property type="molecule type" value="Genomic_DNA"/>
</dbReference>
<evidence type="ECO:0000259" key="5">
    <source>
        <dbReference type="Pfam" id="PF22666"/>
    </source>
</evidence>
<sequence>MLTSTTLDSGWQLSLLDGPVPADLAARLRLPATVPATVPGCVHTDLLDAGLIPDPLDGDNEERLKWMWRCDWRYATTFDAAALAAGEHAELAFDGLDTIAVVAFNGTELGRTDNQFRSYRFDVTHLLREEGNELVIAFTSALNVAEERTRRYGDYPTAYPVPFSMVRKASCSFGWDWGPITITAGIWKPVRLERWTGSRLREVRLGVDLLGAGGEPLAAPVTPGQAGLVGVARLTAQVERAEGEAPTQLSYAVGGQTVTASVSEPGLSEVVLEARVAGPQAWWPRGYGEQPLYDSVLSVGGEPAWSRKVGFRHMGIDLSPDEVGAPLRLLVNGELILAKGVNWIPDDVFFTRVTAADYRRALTDAVDGGCNLVRIWGGGLYESEDFYDATDELGLLVWQDFAFACAAYAEEDWLRETVLVEARQAVGRLGGRASLALWCGNNENETGYQSWGWKERLGDRAWGLGYYRELLPAIVAELDPTTPYIPASPFCPDPAAEANNDADGDTHVWDVWNDLDYLHYADHAPRFASEFGFGGPMAYSTLRAAVHDEPLSRDGAQLVVHQKADNGFGKLQRGIDNHFPEPVDFRHWHWATQLNQTRAFHFGISHFRSLQPLCTGSVIWQLNDCWPVISWAVVDSAGVRKPGWYAMRHAHEDRMLVLQPAGEGKARLAAVNNLREPWHTRVRLGRGLRHGGEVTWETLDLSVEPASSTAVEVALPLEADSFLLAEADGVRRAVWFTSTDREAGLPAPQAQVSVDRVEGGYRVQVTAQVLLRDLALTADEVMPGAVVDDMLVTLLPGETATFTVRGPELADPSVLASWPVLRSANDLAN</sequence>
<feature type="domain" description="Beta-mannosidase-like galactose-binding" evidence="5">
    <location>
        <begin position="33"/>
        <end position="188"/>
    </location>
</feature>
<comment type="catalytic activity">
    <reaction evidence="1">
        <text>Hydrolysis of terminal, non-reducing beta-D-mannose residues in beta-D-mannosides.</text>
        <dbReference type="EC" id="3.2.1.25"/>
    </reaction>
</comment>
<dbReference type="InterPro" id="IPR008979">
    <property type="entry name" value="Galactose-bd-like_sf"/>
</dbReference>
<accession>A0A2I1KR95</accession>
<dbReference type="InterPro" id="IPR013783">
    <property type="entry name" value="Ig-like_fold"/>
</dbReference>
<organism evidence="6 7">
    <name type="scientific">Actinomyces urogenitalis</name>
    <dbReference type="NCBI Taxonomy" id="103621"/>
    <lineage>
        <taxon>Bacteria</taxon>
        <taxon>Bacillati</taxon>
        <taxon>Actinomycetota</taxon>
        <taxon>Actinomycetes</taxon>
        <taxon>Actinomycetales</taxon>
        <taxon>Actinomycetaceae</taxon>
        <taxon>Actinomyces</taxon>
    </lineage>
</organism>